<evidence type="ECO:0000256" key="12">
    <source>
        <dbReference type="ARBA" id="ARBA00022991"/>
    </source>
</evidence>
<evidence type="ECO:0000256" key="4">
    <source>
        <dbReference type="ARBA" id="ARBA00022475"/>
    </source>
</evidence>
<dbReference type="InterPro" id="IPR023623">
    <property type="entry name" value="Antenna_beta_CS"/>
</dbReference>
<evidence type="ECO:0000256" key="10">
    <source>
        <dbReference type="ARBA" id="ARBA00022956"/>
    </source>
</evidence>
<gene>
    <name evidence="17" type="primary">pufB</name>
    <name evidence="17" type="ORF">ACFQPS_10360</name>
</gene>
<sequence>MPENTSLSGLTEQEAKEFHNLFVTGFIIFTVVAIIAHFLVWSWRPWIPGPQGYAELVDGVKLALGTVTNFIA</sequence>
<keyword evidence="11 15" id="KW-1133">Transmembrane helix</keyword>
<feature type="domain" description="Antenna complex alpha/beta subunit" evidence="16">
    <location>
        <begin position="13"/>
        <end position="47"/>
    </location>
</feature>
<dbReference type="NCBIfam" id="NF040862">
    <property type="entry name" value="pufB_517_ASD"/>
    <property type="match status" value="1"/>
</dbReference>
<keyword evidence="6" id="KW-0042">Antenna complex</keyword>
<keyword evidence="7 15" id="KW-0812">Transmembrane</keyword>
<evidence type="ECO:0000256" key="8">
    <source>
        <dbReference type="ARBA" id="ARBA00022723"/>
    </source>
</evidence>
<dbReference type="InterPro" id="IPR035889">
    <property type="entry name" value="Light-harvesting_complex"/>
</dbReference>
<protein>
    <submittedName>
        <fullName evidence="17">Light-harvesting antenna LH1, beta subunit</fullName>
    </submittedName>
</protein>
<evidence type="ECO:0000256" key="15">
    <source>
        <dbReference type="SAM" id="Phobius"/>
    </source>
</evidence>
<dbReference type="RefSeq" id="WP_377358717.1">
    <property type="nucleotide sequence ID" value="NZ_JBHTCM010000010.1"/>
</dbReference>
<accession>A0ABW2KVT9</accession>
<evidence type="ECO:0000313" key="17">
    <source>
        <dbReference type="EMBL" id="MFC7333564.1"/>
    </source>
</evidence>
<evidence type="ECO:0000256" key="11">
    <source>
        <dbReference type="ARBA" id="ARBA00022989"/>
    </source>
</evidence>
<evidence type="ECO:0000256" key="6">
    <source>
        <dbReference type="ARBA" id="ARBA00022549"/>
    </source>
</evidence>
<keyword evidence="9" id="KW-0460">Magnesium</keyword>
<name>A0ABW2KVT9_9PROT</name>
<evidence type="ECO:0000313" key="18">
    <source>
        <dbReference type="Proteomes" id="UP001596456"/>
    </source>
</evidence>
<evidence type="ECO:0000256" key="7">
    <source>
        <dbReference type="ARBA" id="ARBA00022692"/>
    </source>
</evidence>
<comment type="similarity">
    <text evidence="3">Belongs to the antenna complex beta subunit family.</text>
</comment>
<keyword evidence="13 15" id="KW-0472">Membrane</keyword>
<keyword evidence="8" id="KW-0479">Metal-binding</keyword>
<evidence type="ECO:0000259" key="16">
    <source>
        <dbReference type="Pfam" id="PF00556"/>
    </source>
</evidence>
<keyword evidence="4" id="KW-1003">Cell membrane</keyword>
<evidence type="ECO:0000256" key="5">
    <source>
        <dbReference type="ARBA" id="ARBA00022494"/>
    </source>
</evidence>
<comment type="caution">
    <text evidence="17">The sequence shown here is derived from an EMBL/GenBank/DDBJ whole genome shotgun (WGS) entry which is preliminary data.</text>
</comment>
<comment type="function">
    <text evidence="1">Antenna complexes are light-harvesting systems, which transfer the excitation energy to the reaction centers.</text>
</comment>
<reference evidence="18" key="1">
    <citation type="journal article" date="2019" name="Int. J. Syst. Evol. Microbiol.">
        <title>The Global Catalogue of Microorganisms (GCM) 10K type strain sequencing project: providing services to taxonomists for standard genome sequencing and annotation.</title>
        <authorList>
            <consortium name="The Broad Institute Genomics Platform"/>
            <consortium name="The Broad Institute Genome Sequencing Center for Infectious Disease"/>
            <person name="Wu L."/>
            <person name="Ma J."/>
        </authorList>
    </citation>
    <scope>NUCLEOTIDE SEQUENCE [LARGE SCALE GENOMIC DNA]</scope>
    <source>
        <strain evidence="18">CGMCC 1.16275</strain>
    </source>
</reference>
<proteinExistence type="inferred from homology"/>
<dbReference type="Gene3D" id="1.20.5.250">
    <property type="match status" value="1"/>
</dbReference>
<evidence type="ECO:0000256" key="13">
    <source>
        <dbReference type="ARBA" id="ARBA00023136"/>
    </source>
</evidence>
<dbReference type="Proteomes" id="UP001596456">
    <property type="component" value="Unassembled WGS sequence"/>
</dbReference>
<keyword evidence="10" id="KW-0076">Bacteriochlorophyll</keyword>
<feature type="transmembrane region" description="Helical" evidence="15">
    <location>
        <begin position="20"/>
        <end position="41"/>
    </location>
</feature>
<evidence type="ECO:0000256" key="3">
    <source>
        <dbReference type="ARBA" id="ARBA00011052"/>
    </source>
</evidence>
<dbReference type="PROSITE" id="PS00969">
    <property type="entry name" value="ANTENNA_COMP_BETA"/>
    <property type="match status" value="1"/>
</dbReference>
<dbReference type="InterPro" id="IPR000066">
    <property type="entry name" value="Antenna_a/b"/>
</dbReference>
<dbReference type="PRINTS" id="PR00674">
    <property type="entry name" value="LIGHTHARVSTB"/>
</dbReference>
<evidence type="ECO:0000256" key="1">
    <source>
        <dbReference type="ARBA" id="ARBA00002455"/>
    </source>
</evidence>
<keyword evidence="12" id="KW-0157">Chromophore</keyword>
<dbReference type="EMBL" id="JBHTCM010000010">
    <property type="protein sequence ID" value="MFC7333564.1"/>
    <property type="molecule type" value="Genomic_DNA"/>
</dbReference>
<dbReference type="Pfam" id="PF00556">
    <property type="entry name" value="LHC"/>
    <property type="match status" value="1"/>
</dbReference>
<keyword evidence="14" id="KW-0437">Light-harvesting polypeptide</keyword>
<evidence type="ECO:0000256" key="14">
    <source>
        <dbReference type="ARBA" id="ARBA00023243"/>
    </source>
</evidence>
<evidence type="ECO:0000256" key="9">
    <source>
        <dbReference type="ARBA" id="ARBA00022842"/>
    </source>
</evidence>
<keyword evidence="5" id="KW-0148">Chlorophyll</keyword>
<comment type="subcellular location">
    <subcellularLocation>
        <location evidence="2">Cell inner membrane</location>
        <topology evidence="2">Single-pass type II membrane protein</topology>
    </subcellularLocation>
</comment>
<evidence type="ECO:0000256" key="2">
    <source>
        <dbReference type="ARBA" id="ARBA00004249"/>
    </source>
</evidence>
<dbReference type="InterPro" id="IPR023624">
    <property type="entry name" value="Antenna_beta_dom_sf"/>
</dbReference>
<organism evidence="17 18">
    <name type="scientific">Rhodocista pekingensis</name>
    <dbReference type="NCBI Taxonomy" id="201185"/>
    <lineage>
        <taxon>Bacteria</taxon>
        <taxon>Pseudomonadati</taxon>
        <taxon>Pseudomonadota</taxon>
        <taxon>Alphaproteobacteria</taxon>
        <taxon>Rhodospirillales</taxon>
        <taxon>Azospirillaceae</taxon>
        <taxon>Rhodocista</taxon>
    </lineage>
</organism>
<keyword evidence="18" id="KW-1185">Reference proteome</keyword>
<dbReference type="InterPro" id="IPR002362">
    <property type="entry name" value="LHB-1/5"/>
</dbReference>
<dbReference type="SUPFAM" id="SSF56918">
    <property type="entry name" value="Light-harvesting complex subunits"/>
    <property type="match status" value="1"/>
</dbReference>